<dbReference type="PANTHER" id="PTHR30591:SF1">
    <property type="entry name" value="RECBCD ENZYME SUBUNIT RECC"/>
    <property type="match status" value="1"/>
</dbReference>
<dbReference type="GO" id="GO:0003677">
    <property type="term" value="F:DNA binding"/>
    <property type="evidence" value="ECO:0007669"/>
    <property type="project" value="UniProtKB-KW"/>
</dbReference>
<evidence type="ECO:0000256" key="1">
    <source>
        <dbReference type="ARBA" id="ARBA00022722"/>
    </source>
</evidence>
<evidence type="ECO:0000256" key="2">
    <source>
        <dbReference type="ARBA" id="ARBA00022741"/>
    </source>
</evidence>
<dbReference type="Pfam" id="PF12705">
    <property type="entry name" value="PDDEXK_1"/>
    <property type="match status" value="1"/>
</dbReference>
<evidence type="ECO:0000256" key="8">
    <source>
        <dbReference type="ARBA" id="ARBA00023204"/>
    </source>
</evidence>
<evidence type="ECO:0000259" key="9">
    <source>
        <dbReference type="Pfam" id="PF12705"/>
    </source>
</evidence>
<evidence type="ECO:0000256" key="7">
    <source>
        <dbReference type="ARBA" id="ARBA00023125"/>
    </source>
</evidence>
<dbReference type="SUPFAM" id="SSF52980">
    <property type="entry name" value="Restriction endonuclease-like"/>
    <property type="match status" value="1"/>
</dbReference>
<dbReference type="EMBL" id="VSSQ01004488">
    <property type="protein sequence ID" value="MPM25399.1"/>
    <property type="molecule type" value="Genomic_DNA"/>
</dbReference>
<dbReference type="InterPro" id="IPR011335">
    <property type="entry name" value="Restrct_endonuc-II-like"/>
</dbReference>
<protein>
    <submittedName>
        <fullName evidence="10">ATP-dependent helicase/deoxyribonuclease subunit B</fullName>
        <ecNumber evidence="10">3.1.-.-</ecNumber>
    </submittedName>
</protein>
<dbReference type="PANTHER" id="PTHR30591">
    <property type="entry name" value="RECBCD ENZYME SUBUNIT RECC"/>
    <property type="match status" value="1"/>
</dbReference>
<dbReference type="GO" id="GO:0004527">
    <property type="term" value="F:exonuclease activity"/>
    <property type="evidence" value="ECO:0007669"/>
    <property type="project" value="UniProtKB-KW"/>
</dbReference>
<organism evidence="10">
    <name type="scientific">bioreactor metagenome</name>
    <dbReference type="NCBI Taxonomy" id="1076179"/>
    <lineage>
        <taxon>unclassified sequences</taxon>
        <taxon>metagenomes</taxon>
        <taxon>ecological metagenomes</taxon>
    </lineage>
</organism>
<keyword evidence="6" id="KW-0067">ATP-binding</keyword>
<proteinExistence type="predicted"/>
<sequence length="773" mass="86061">MTSGLVESVFKRYDIPAQLDTRAELSVFPLMSLIFAAFDTVRGGYAYADMFRYLKTGLAGLTIHQTDALERYCYAWNIQGGAWRRPFSLHPDGYNAVFTRRSKAMLRLVNRWREKVIAPLADFEKAMGRGGAGNISRAVYGLLMRLRVPEQLLSIAGEMTPASEQLYRQVWDAAVDLFDDMADMADPNVTPERYAELLRLAAAQIKLGAIPATRDQVLVSEVERVAGASVKCAFVAGFNDGNFPAAPANSALLTDIERCKLEAADLPLSPTAEAAWPEERYLAYNALTAATERLYVTMPRRSLSGEDVRSSVFLPHLTALMPFNKIEDAAAILLKEGPASSAKAVDLLLSGGNVKNYAGRPELFRAQSLKEAVRAAGQKKPIANAAKLYAGRGGLSATSGERFARCSFSYFCQYGLRLQPTKRNEFDAMQTGTFIHYVLERFFARVPADERFGLTQEKATRILDGIIEEYIKDFLPDERERSARMQYLFSRLSRIVHSYMTILLDELKNSEFVPLDFELEVGRDIPALVYGEGENKIVVRGKIDRVDGLKKDGQTYLRILDYKTGMKELSYSELYQGIGLQMFLYLAAVLAGGRERYGEKLFPAGVVYAPVRLDTVTLENRQASDDEVRQARMAKVKKNGLLLEDEEVLRAMDRSGKFLTLPIETDKDGGIQRRGTSVTSMERLGMLSQYAGRVLNEAAGKIASGCVEVNPLTSHVEKKPDACKYCDMRPVCRYEGEGRTMPRLAEEDFWRAIGGDKVGEDTVYSGAEGSNRD</sequence>
<dbReference type="InterPro" id="IPR027417">
    <property type="entry name" value="P-loop_NTPase"/>
</dbReference>
<accession>A0A644YAQ5</accession>
<evidence type="ECO:0000256" key="6">
    <source>
        <dbReference type="ARBA" id="ARBA00022840"/>
    </source>
</evidence>
<name>A0A644YAQ5_9ZZZZ</name>
<keyword evidence="3" id="KW-0227">DNA damage</keyword>
<dbReference type="SUPFAM" id="SSF52540">
    <property type="entry name" value="P-loop containing nucleoside triphosphate hydrolases"/>
    <property type="match status" value="1"/>
</dbReference>
<dbReference type="GO" id="GO:0006310">
    <property type="term" value="P:DNA recombination"/>
    <property type="evidence" value="ECO:0007669"/>
    <property type="project" value="TreeGrafter"/>
</dbReference>
<reference evidence="10" key="1">
    <citation type="submission" date="2019-08" db="EMBL/GenBank/DDBJ databases">
        <authorList>
            <person name="Kucharzyk K."/>
            <person name="Murdoch R.W."/>
            <person name="Higgins S."/>
            <person name="Loffler F."/>
        </authorList>
    </citation>
    <scope>NUCLEOTIDE SEQUENCE</scope>
</reference>
<evidence type="ECO:0000256" key="3">
    <source>
        <dbReference type="ARBA" id="ARBA00022763"/>
    </source>
</evidence>
<gene>
    <name evidence="10" type="primary">addB_10</name>
    <name evidence="10" type="ORF">SDC9_71893</name>
</gene>
<dbReference type="GO" id="GO:0006281">
    <property type="term" value="P:DNA repair"/>
    <property type="evidence" value="ECO:0007669"/>
    <property type="project" value="UniProtKB-KW"/>
</dbReference>
<dbReference type="Gene3D" id="3.40.50.300">
    <property type="entry name" value="P-loop containing nucleotide triphosphate hydrolases"/>
    <property type="match status" value="1"/>
</dbReference>
<keyword evidence="10" id="KW-0347">Helicase</keyword>
<dbReference type="GO" id="GO:0004386">
    <property type="term" value="F:helicase activity"/>
    <property type="evidence" value="ECO:0007669"/>
    <property type="project" value="UniProtKB-KW"/>
</dbReference>
<comment type="caution">
    <text evidence="10">The sequence shown here is derived from an EMBL/GenBank/DDBJ whole genome shotgun (WGS) entry which is preliminary data.</text>
</comment>
<keyword evidence="2" id="KW-0547">Nucleotide-binding</keyword>
<evidence type="ECO:0000313" key="10">
    <source>
        <dbReference type="EMBL" id="MPM25399.1"/>
    </source>
</evidence>
<keyword evidence="8" id="KW-0234">DNA repair</keyword>
<dbReference type="Gene3D" id="3.90.320.10">
    <property type="match status" value="1"/>
</dbReference>
<evidence type="ECO:0000256" key="4">
    <source>
        <dbReference type="ARBA" id="ARBA00022801"/>
    </source>
</evidence>
<dbReference type="InterPro" id="IPR011604">
    <property type="entry name" value="PDDEXK-like_dom_sf"/>
</dbReference>
<keyword evidence="1" id="KW-0540">Nuclease</keyword>
<keyword evidence="7" id="KW-0238">DNA-binding</keyword>
<dbReference type="EC" id="3.1.-.-" evidence="10"/>
<dbReference type="AlphaFoldDB" id="A0A644YAQ5"/>
<dbReference type="InterPro" id="IPR038726">
    <property type="entry name" value="PDDEXK_AddAB-type"/>
</dbReference>
<evidence type="ECO:0000256" key="5">
    <source>
        <dbReference type="ARBA" id="ARBA00022839"/>
    </source>
</evidence>
<keyword evidence="4 10" id="KW-0378">Hydrolase</keyword>
<keyword evidence="5" id="KW-0269">Exonuclease</keyword>
<feature type="domain" description="PD-(D/E)XK endonuclease-like" evidence="9">
    <location>
        <begin position="395"/>
        <end position="733"/>
    </location>
</feature>
<dbReference type="GO" id="GO:0005524">
    <property type="term" value="F:ATP binding"/>
    <property type="evidence" value="ECO:0007669"/>
    <property type="project" value="UniProtKB-KW"/>
</dbReference>